<feature type="non-terminal residue" evidence="4">
    <location>
        <position position="1"/>
    </location>
</feature>
<name>A0ABQ8DT75_BRANA</name>
<keyword evidence="1" id="KW-0646">Protease inhibitor</keyword>
<gene>
    <name evidence="4" type="ORF">HID58_009686</name>
</gene>
<dbReference type="SUPFAM" id="SSF54403">
    <property type="entry name" value="Cystatin/monellin"/>
    <property type="match status" value="1"/>
</dbReference>
<sequence length="80" mass="9117">NYQLVVATNDDGNSAIKNSMCYKKKRYNKQSKYGLKFVTVVRDKFSIISGLNYQFVVANDDGNNTIKNYEAVVWGKLSLK</sequence>
<dbReference type="Proteomes" id="UP000824890">
    <property type="component" value="Unassembled WGS sequence"/>
</dbReference>
<keyword evidence="2" id="KW-0789">Thiol protease inhibitor</keyword>
<evidence type="ECO:0000313" key="5">
    <source>
        <dbReference type="Proteomes" id="UP000824890"/>
    </source>
</evidence>
<protein>
    <recommendedName>
        <fullName evidence="3">Cystatin domain-containing protein</fullName>
    </recommendedName>
</protein>
<evidence type="ECO:0000256" key="2">
    <source>
        <dbReference type="ARBA" id="ARBA00022704"/>
    </source>
</evidence>
<keyword evidence="5" id="KW-1185">Reference proteome</keyword>
<evidence type="ECO:0000259" key="3">
    <source>
        <dbReference type="Pfam" id="PF16845"/>
    </source>
</evidence>
<dbReference type="InterPro" id="IPR046350">
    <property type="entry name" value="Cystatin_sf"/>
</dbReference>
<organism evidence="4 5">
    <name type="scientific">Brassica napus</name>
    <name type="common">Rape</name>
    <dbReference type="NCBI Taxonomy" id="3708"/>
    <lineage>
        <taxon>Eukaryota</taxon>
        <taxon>Viridiplantae</taxon>
        <taxon>Streptophyta</taxon>
        <taxon>Embryophyta</taxon>
        <taxon>Tracheophyta</taxon>
        <taxon>Spermatophyta</taxon>
        <taxon>Magnoliopsida</taxon>
        <taxon>eudicotyledons</taxon>
        <taxon>Gunneridae</taxon>
        <taxon>Pentapetalae</taxon>
        <taxon>rosids</taxon>
        <taxon>malvids</taxon>
        <taxon>Brassicales</taxon>
        <taxon>Brassicaceae</taxon>
        <taxon>Brassiceae</taxon>
        <taxon>Brassica</taxon>
    </lineage>
</organism>
<feature type="domain" description="Cystatin" evidence="3">
    <location>
        <begin position="25"/>
        <end position="77"/>
    </location>
</feature>
<dbReference type="EMBL" id="JAGKQM010000003">
    <property type="protein sequence ID" value="KAH0932569.1"/>
    <property type="molecule type" value="Genomic_DNA"/>
</dbReference>
<dbReference type="InterPro" id="IPR000010">
    <property type="entry name" value="Cystatin_dom"/>
</dbReference>
<evidence type="ECO:0000256" key="1">
    <source>
        <dbReference type="ARBA" id="ARBA00022690"/>
    </source>
</evidence>
<comment type="caution">
    <text evidence="4">The sequence shown here is derived from an EMBL/GenBank/DDBJ whole genome shotgun (WGS) entry which is preliminary data.</text>
</comment>
<evidence type="ECO:0000313" key="4">
    <source>
        <dbReference type="EMBL" id="KAH0932569.1"/>
    </source>
</evidence>
<dbReference type="Pfam" id="PF16845">
    <property type="entry name" value="SQAPI"/>
    <property type="match status" value="1"/>
</dbReference>
<reference evidence="4 5" key="1">
    <citation type="submission" date="2021-05" db="EMBL/GenBank/DDBJ databases">
        <title>Genome Assembly of Synthetic Allotetraploid Brassica napus Reveals Homoeologous Exchanges between Subgenomes.</title>
        <authorList>
            <person name="Davis J.T."/>
        </authorList>
    </citation>
    <scope>NUCLEOTIDE SEQUENCE [LARGE SCALE GENOMIC DNA]</scope>
    <source>
        <strain evidence="5">cv. Da-Ae</strain>
        <tissue evidence="4">Seedling</tissue>
    </source>
</reference>
<proteinExistence type="predicted"/>
<dbReference type="Gene3D" id="3.10.450.10">
    <property type="match status" value="1"/>
</dbReference>
<accession>A0ABQ8DT75</accession>